<evidence type="ECO:0000313" key="1">
    <source>
        <dbReference type="EMBL" id="MBX0303038.1"/>
    </source>
</evidence>
<reference evidence="1" key="1">
    <citation type="submission" date="2021-06" db="EMBL/GenBank/DDBJ databases">
        <title>Halomicroarcula sp. F24A a new haloarchaeum isolated from saline soil.</title>
        <authorList>
            <person name="Duran-Viseras A."/>
            <person name="Sanchez-Porro C."/>
            <person name="Ventosa A."/>
        </authorList>
    </citation>
    <scope>NUCLEOTIDE SEQUENCE</scope>
    <source>
        <strain evidence="1">F24A</strain>
    </source>
</reference>
<gene>
    <name evidence="1" type="ORF">EGD98_05050</name>
</gene>
<sequence>MIGIAVSLYDKFDDLGVLVDILRHNFEEEYYISVCSNHPDAASRIEPIDVDHFVQGAEIEYTPEMSGLRADINLNSRILDSMQRSCRGAMDAGCEYVMHLHADAWPLDESKLLGLVDRLDDSEKHAAVRGMGSSYRRPKFWLGSVMDQFFLFESDGFAERSFFEFDPRDLLPHTAIHNMLMLLLLGNVGRSNFFYYSDKTTDLWWDDREKTQPYAGVRPSTFVPEYGFVHVAAEDFPEDYGRSVQANYLRRFDITGGEYVTRLRENHEMQESKLFRRLRWKELKQNLRVRCYGYRPVTFGRRYPVKADFLDKPFEEKLTQLAKNVGEEIYHQGHRLLFAVVPFTDERFTGDHRSRNLYRDAAWPEESMGDLFRDTVEPADFPADFGPGWYEYGDE</sequence>
<keyword evidence="2" id="KW-1185">Reference proteome</keyword>
<comment type="caution">
    <text evidence="1">The sequence shown here is derived from an EMBL/GenBank/DDBJ whole genome shotgun (WGS) entry which is preliminary data.</text>
</comment>
<protein>
    <submittedName>
        <fullName evidence="1">Uncharacterized protein</fullName>
    </submittedName>
</protein>
<dbReference type="EMBL" id="RKLQ01000001">
    <property type="protein sequence ID" value="MBX0303038.1"/>
    <property type="molecule type" value="Genomic_DNA"/>
</dbReference>
<proteinExistence type="predicted"/>
<dbReference type="AlphaFoldDB" id="A0A8J7YKW2"/>
<evidence type="ECO:0000313" key="2">
    <source>
        <dbReference type="Proteomes" id="UP000783863"/>
    </source>
</evidence>
<dbReference type="RefSeq" id="WP_220587258.1">
    <property type="nucleotide sequence ID" value="NZ_RKLQ01000001.1"/>
</dbReference>
<dbReference type="Proteomes" id="UP000783863">
    <property type="component" value="Unassembled WGS sequence"/>
</dbReference>
<name>A0A8J7YKW2_9EURY</name>
<accession>A0A8J7YKW2</accession>
<organism evidence="1 2">
    <name type="scientific">Haloarcula salinisoli</name>
    <dbReference type="NCBI Taxonomy" id="2487746"/>
    <lineage>
        <taxon>Archaea</taxon>
        <taxon>Methanobacteriati</taxon>
        <taxon>Methanobacteriota</taxon>
        <taxon>Stenosarchaea group</taxon>
        <taxon>Halobacteria</taxon>
        <taxon>Halobacteriales</taxon>
        <taxon>Haloarculaceae</taxon>
        <taxon>Haloarcula</taxon>
    </lineage>
</organism>